<evidence type="ECO:0000313" key="13">
    <source>
        <dbReference type="Proteomes" id="UP000280444"/>
    </source>
</evidence>
<dbReference type="OrthoDB" id="9762933at2"/>
<evidence type="ECO:0000256" key="7">
    <source>
        <dbReference type="ARBA" id="ARBA00023116"/>
    </source>
</evidence>
<evidence type="ECO:0000256" key="3">
    <source>
        <dbReference type="ARBA" id="ARBA00022533"/>
    </source>
</evidence>
<dbReference type="RefSeq" id="WP_124868763.1">
    <property type="nucleotide sequence ID" value="NZ_RQZF01000002.1"/>
</dbReference>
<dbReference type="InterPro" id="IPR026459">
    <property type="entry name" value="RNR_1b_NrdE"/>
</dbReference>
<dbReference type="InterPro" id="IPR039718">
    <property type="entry name" value="Rrm1"/>
</dbReference>
<accession>A0A3P1SG62</accession>
<feature type="domain" description="Ribonucleotide reductase large subunit" evidence="11">
    <location>
        <begin position="570"/>
        <end position="592"/>
    </location>
</feature>
<protein>
    <recommendedName>
        <fullName evidence="2 10">Ribonucleoside-diphosphate reductase</fullName>
        <ecNumber evidence="2 10">1.17.4.1</ecNumber>
    </recommendedName>
</protein>
<dbReference type="NCBIfam" id="TIGR02506">
    <property type="entry name" value="NrdE_NrdA"/>
    <property type="match status" value="1"/>
</dbReference>
<keyword evidence="13" id="KW-1185">Reference proteome</keyword>
<dbReference type="SUPFAM" id="SSF48168">
    <property type="entry name" value="R1 subunit of ribonucleotide reductase, N-terminal domain"/>
    <property type="match status" value="1"/>
</dbReference>
<dbReference type="PANTHER" id="PTHR11573:SF30">
    <property type="entry name" value="RIBONUCLEOSIDE-DIPHOSPHATE REDUCTASE 2 SUBUNIT ALPHA"/>
    <property type="match status" value="1"/>
</dbReference>
<dbReference type="Proteomes" id="UP000280444">
    <property type="component" value="Unassembled WGS sequence"/>
</dbReference>
<comment type="catalytic activity">
    <reaction evidence="9 10">
        <text>a 2'-deoxyribonucleoside 5'-diphosphate + [thioredoxin]-disulfide + H2O = a ribonucleoside 5'-diphosphate + [thioredoxin]-dithiol</text>
        <dbReference type="Rhea" id="RHEA:23252"/>
        <dbReference type="Rhea" id="RHEA-COMP:10698"/>
        <dbReference type="Rhea" id="RHEA-COMP:10700"/>
        <dbReference type="ChEBI" id="CHEBI:15377"/>
        <dbReference type="ChEBI" id="CHEBI:29950"/>
        <dbReference type="ChEBI" id="CHEBI:50058"/>
        <dbReference type="ChEBI" id="CHEBI:57930"/>
        <dbReference type="ChEBI" id="CHEBI:73316"/>
        <dbReference type="EC" id="1.17.4.1"/>
    </reaction>
</comment>
<dbReference type="GO" id="GO:0005971">
    <property type="term" value="C:ribonucleoside-diphosphate reductase complex"/>
    <property type="evidence" value="ECO:0007669"/>
    <property type="project" value="TreeGrafter"/>
</dbReference>
<dbReference type="AlphaFoldDB" id="A0A3P1SG62"/>
<dbReference type="GO" id="GO:0005524">
    <property type="term" value="F:ATP binding"/>
    <property type="evidence" value="ECO:0007669"/>
    <property type="project" value="UniProtKB-KW"/>
</dbReference>
<evidence type="ECO:0000256" key="6">
    <source>
        <dbReference type="ARBA" id="ARBA00023002"/>
    </source>
</evidence>
<gene>
    <name evidence="12" type="primary">nrdE</name>
    <name evidence="12" type="ORF">EII11_03845</name>
</gene>
<dbReference type="Gene3D" id="1.10.1650.20">
    <property type="match status" value="1"/>
</dbReference>
<evidence type="ECO:0000256" key="10">
    <source>
        <dbReference type="RuleBase" id="RU003410"/>
    </source>
</evidence>
<dbReference type="Pfam" id="PF02867">
    <property type="entry name" value="Ribonuc_red_lgC"/>
    <property type="match status" value="1"/>
</dbReference>
<comment type="function">
    <text evidence="10">Provides the precursors necessary for DNA synthesis. Catalyzes the biosynthesis of deoxyribonucleotides from the corresponding ribonucleotides.</text>
</comment>
<keyword evidence="4" id="KW-0547">Nucleotide-binding</keyword>
<dbReference type="InterPro" id="IPR013554">
    <property type="entry name" value="RNR_N"/>
</dbReference>
<dbReference type="SUPFAM" id="SSF51998">
    <property type="entry name" value="PFL-like glycyl radical enzymes"/>
    <property type="match status" value="1"/>
</dbReference>
<dbReference type="FunFam" id="1.10.1650.20:FF:000002">
    <property type="entry name" value="Ribonucleoside-diphosphate reductase"/>
    <property type="match status" value="1"/>
</dbReference>
<keyword evidence="3" id="KW-0021">Allosteric enzyme</keyword>
<dbReference type="EC" id="1.17.4.1" evidence="2 10"/>
<dbReference type="PROSITE" id="PS00089">
    <property type="entry name" value="RIBORED_LARGE"/>
    <property type="match status" value="1"/>
</dbReference>
<evidence type="ECO:0000256" key="2">
    <source>
        <dbReference type="ARBA" id="ARBA00012274"/>
    </source>
</evidence>
<comment type="similarity">
    <text evidence="1 10">Belongs to the ribonucleoside diphosphate reductase large chain family.</text>
</comment>
<dbReference type="GO" id="GO:0009263">
    <property type="term" value="P:deoxyribonucleotide biosynthetic process"/>
    <property type="evidence" value="ECO:0007669"/>
    <property type="project" value="UniProtKB-KW"/>
</dbReference>
<dbReference type="Gene3D" id="3.20.70.20">
    <property type="match status" value="1"/>
</dbReference>
<evidence type="ECO:0000256" key="5">
    <source>
        <dbReference type="ARBA" id="ARBA00022840"/>
    </source>
</evidence>
<dbReference type="NCBIfam" id="TIGR04170">
    <property type="entry name" value="RNR_1b_NrdE"/>
    <property type="match status" value="1"/>
</dbReference>
<keyword evidence="7 10" id="KW-0215">Deoxyribonucleotide synthesis</keyword>
<evidence type="ECO:0000313" key="12">
    <source>
        <dbReference type="EMBL" id="RRC95986.1"/>
    </source>
</evidence>
<evidence type="ECO:0000256" key="8">
    <source>
        <dbReference type="ARBA" id="ARBA00023157"/>
    </source>
</evidence>
<dbReference type="InterPro" id="IPR013346">
    <property type="entry name" value="NrdE_NrdA_C"/>
</dbReference>
<keyword evidence="8" id="KW-1015">Disulfide bond</keyword>
<comment type="caution">
    <text evidence="12">The sequence shown here is derived from an EMBL/GenBank/DDBJ whole genome shotgun (WGS) entry which is preliminary data.</text>
</comment>
<keyword evidence="6 10" id="KW-0560">Oxidoreductase</keyword>
<dbReference type="PANTHER" id="PTHR11573">
    <property type="entry name" value="RIBONUCLEOSIDE-DIPHOSPHATE REDUCTASE LARGE CHAIN"/>
    <property type="match status" value="1"/>
</dbReference>
<dbReference type="Pfam" id="PF08343">
    <property type="entry name" value="RNR_N"/>
    <property type="match status" value="1"/>
</dbReference>
<keyword evidence="5" id="KW-0067">ATP-binding</keyword>
<dbReference type="EMBL" id="RQZF01000002">
    <property type="protein sequence ID" value="RRC95986.1"/>
    <property type="molecule type" value="Genomic_DNA"/>
</dbReference>
<dbReference type="PRINTS" id="PR01183">
    <property type="entry name" value="RIBORDTASEM1"/>
</dbReference>
<organism evidence="12 13">
    <name type="scientific">Schaalia canis</name>
    <dbReference type="NCBI Taxonomy" id="100469"/>
    <lineage>
        <taxon>Bacteria</taxon>
        <taxon>Bacillati</taxon>
        <taxon>Actinomycetota</taxon>
        <taxon>Actinomycetes</taxon>
        <taxon>Actinomycetales</taxon>
        <taxon>Actinomycetaceae</taxon>
        <taxon>Schaalia</taxon>
    </lineage>
</organism>
<sequence length="718" mass="81209">MAENLTDTGLEEVPSPELDYHALNAQLNLYTEDGLINFEADRAAARQYFLQHVNQNTVFFHDLEEKLTYLVDEGYYEGHVLDQYDFADVKALYKQAYAHKFRFPTFLGAFKYYTSYTLKTFDGKRYLERFEDRIVMVALYLARGDIQLAQHLVDEMMTGRFQPATPTFLNAGKAARGELVSCFLLRIEDNMESIARGINSALQLSKRGGGVALSLTNLRESGAPIKKIQNQSSGIIPVMKLLEDSFSYANQLGARQGAGAVYLHAHHPDIMAFLDTKRENADEKIRIKTLSLGVVIPDITFELARNNEDMYLFSPYDIERVYGIPFTEISITEKYREMVNDGRIHKKKINARRFFQTLAEIQFESGYPYIVFEDTVNRANPIDGRITMSNLCSEILQVSEASTFNDDLSYSYVGKDISCNLGSLNIAKTMDSPDFQATVESAIRALTAVSDLSDIQSVPSVARGNAMSHAIGLGQMNLHGYLAREHIHYGSEEALDFTNMYFLAITYAAIKASNTIARERGESFVGFERSKYASGEYFEKYINGDWTPQTERVRELLAASTIYIPTADDWRQLAADVAEFGMYNQNLQAIPPTGSISYINNSTSSIHPIVSKIEIRKEGKIGRVYYPAPYMTNENLEFYRDAYEIGPEAIIDTYAVATQHVDQGLSLTLFYPDTVTTRDLNKSYIYAWRKGVKTLYYVRLRQMALEGTEVEGCVSCML</sequence>
<dbReference type="CDD" id="cd01679">
    <property type="entry name" value="RNR_I"/>
    <property type="match status" value="1"/>
</dbReference>
<reference evidence="12 13" key="1">
    <citation type="submission" date="2018-11" db="EMBL/GenBank/DDBJ databases">
        <title>Genomes From Bacteria Associated with the Canine Oral Cavity: a Test Case for Automated Genome-Based Taxonomic Assignment.</title>
        <authorList>
            <person name="Coil D.A."/>
            <person name="Jospin G."/>
            <person name="Darling A.E."/>
            <person name="Wallis C."/>
            <person name="Davis I.J."/>
            <person name="Harris S."/>
            <person name="Eisen J.A."/>
            <person name="Holcombe L.J."/>
            <person name="O'Flynn C."/>
        </authorList>
    </citation>
    <scope>NUCLEOTIDE SEQUENCE [LARGE SCALE GENOMIC DNA]</scope>
    <source>
        <strain evidence="12 13">OH770</strain>
    </source>
</reference>
<dbReference type="Pfam" id="PF00317">
    <property type="entry name" value="Ribonuc_red_lgN"/>
    <property type="match status" value="1"/>
</dbReference>
<evidence type="ECO:0000259" key="11">
    <source>
        <dbReference type="PROSITE" id="PS00089"/>
    </source>
</evidence>
<evidence type="ECO:0000256" key="1">
    <source>
        <dbReference type="ARBA" id="ARBA00010406"/>
    </source>
</evidence>
<evidence type="ECO:0000256" key="4">
    <source>
        <dbReference type="ARBA" id="ARBA00022741"/>
    </source>
</evidence>
<dbReference type="UniPathway" id="UPA00326"/>
<dbReference type="InterPro" id="IPR000788">
    <property type="entry name" value="RNR_lg_C"/>
</dbReference>
<name>A0A3P1SG62_9ACTO</name>
<evidence type="ECO:0000256" key="9">
    <source>
        <dbReference type="ARBA" id="ARBA00047754"/>
    </source>
</evidence>
<dbReference type="InterPro" id="IPR008926">
    <property type="entry name" value="RNR_R1-su_N"/>
</dbReference>
<proteinExistence type="inferred from homology"/>
<dbReference type="GO" id="GO:0004748">
    <property type="term" value="F:ribonucleoside-diphosphate reductase activity, thioredoxin disulfide as acceptor"/>
    <property type="evidence" value="ECO:0007669"/>
    <property type="project" value="UniProtKB-EC"/>
</dbReference>
<dbReference type="InterPro" id="IPR013509">
    <property type="entry name" value="RNR_lsu_N"/>
</dbReference>